<organism evidence="6 7">
    <name type="scientific">Tanacetum coccineum</name>
    <dbReference type="NCBI Taxonomy" id="301880"/>
    <lineage>
        <taxon>Eukaryota</taxon>
        <taxon>Viridiplantae</taxon>
        <taxon>Streptophyta</taxon>
        <taxon>Embryophyta</taxon>
        <taxon>Tracheophyta</taxon>
        <taxon>Spermatophyta</taxon>
        <taxon>Magnoliopsida</taxon>
        <taxon>eudicotyledons</taxon>
        <taxon>Gunneridae</taxon>
        <taxon>Pentapetalae</taxon>
        <taxon>asterids</taxon>
        <taxon>campanulids</taxon>
        <taxon>Asterales</taxon>
        <taxon>Asteraceae</taxon>
        <taxon>Asteroideae</taxon>
        <taxon>Anthemideae</taxon>
        <taxon>Anthemidinae</taxon>
        <taxon>Tanacetum</taxon>
    </lineage>
</organism>
<dbReference type="Pfam" id="PF00270">
    <property type="entry name" value="DEAD"/>
    <property type="match status" value="1"/>
</dbReference>
<dbReference type="Gene3D" id="3.40.50.300">
    <property type="entry name" value="P-loop containing nucleotide triphosphate hydrolases"/>
    <property type="match status" value="1"/>
</dbReference>
<dbReference type="Proteomes" id="UP001151760">
    <property type="component" value="Unassembled WGS sequence"/>
</dbReference>
<dbReference type="PANTHER" id="PTHR12131:SF1">
    <property type="entry name" value="ATP-DEPENDENT RNA HELICASE SUPV3L1, MITOCHONDRIAL-RELATED"/>
    <property type="match status" value="1"/>
</dbReference>
<evidence type="ECO:0000256" key="1">
    <source>
        <dbReference type="ARBA" id="ARBA00022741"/>
    </source>
</evidence>
<keyword evidence="4" id="KW-0067">ATP-binding</keyword>
<name>A0ABQ5FIF2_9ASTR</name>
<evidence type="ECO:0000313" key="7">
    <source>
        <dbReference type="Proteomes" id="UP001151760"/>
    </source>
</evidence>
<dbReference type="InterPro" id="IPR011545">
    <property type="entry name" value="DEAD/DEAH_box_helicase_dom"/>
</dbReference>
<proteinExistence type="predicted"/>
<accession>A0ABQ5FIF2</accession>
<evidence type="ECO:0000256" key="3">
    <source>
        <dbReference type="ARBA" id="ARBA00022806"/>
    </source>
</evidence>
<evidence type="ECO:0000259" key="5">
    <source>
        <dbReference type="PROSITE" id="PS51192"/>
    </source>
</evidence>
<reference evidence="6" key="1">
    <citation type="journal article" date="2022" name="Int. J. Mol. Sci.">
        <title>Draft Genome of Tanacetum Coccineum: Genomic Comparison of Closely Related Tanacetum-Family Plants.</title>
        <authorList>
            <person name="Yamashiro T."/>
            <person name="Shiraishi A."/>
            <person name="Nakayama K."/>
            <person name="Satake H."/>
        </authorList>
    </citation>
    <scope>NUCLEOTIDE SEQUENCE</scope>
</reference>
<dbReference type="InterPro" id="IPR027417">
    <property type="entry name" value="P-loop_NTPase"/>
</dbReference>
<dbReference type="EMBL" id="BQNB010017367">
    <property type="protein sequence ID" value="GJT62332.1"/>
    <property type="molecule type" value="Genomic_DNA"/>
</dbReference>
<keyword evidence="2" id="KW-0378">Hydrolase</keyword>
<evidence type="ECO:0000313" key="6">
    <source>
        <dbReference type="EMBL" id="GJT62332.1"/>
    </source>
</evidence>
<sequence length="108" mass="11718">RSAIRAFLRGSSVVVSAPTSAGKTLIAEAAAVATVARGKRLFYTTPLKALSNQKFREFCDAFGEDSVGLLTGDSAINRDAPVLIMTTEILRNMLYQRCVLLEKYGFAK</sequence>
<keyword evidence="7" id="KW-1185">Reference proteome</keyword>
<dbReference type="GO" id="GO:0004386">
    <property type="term" value="F:helicase activity"/>
    <property type="evidence" value="ECO:0007669"/>
    <property type="project" value="UniProtKB-KW"/>
</dbReference>
<keyword evidence="3 6" id="KW-0347">Helicase</keyword>
<dbReference type="InterPro" id="IPR014001">
    <property type="entry name" value="Helicase_ATP-bd"/>
</dbReference>
<reference evidence="6" key="2">
    <citation type="submission" date="2022-01" db="EMBL/GenBank/DDBJ databases">
        <authorList>
            <person name="Yamashiro T."/>
            <person name="Shiraishi A."/>
            <person name="Satake H."/>
            <person name="Nakayama K."/>
        </authorList>
    </citation>
    <scope>NUCLEOTIDE SEQUENCE</scope>
</reference>
<dbReference type="InterPro" id="IPR050699">
    <property type="entry name" value="RNA-DNA_Helicase"/>
</dbReference>
<gene>
    <name evidence="6" type="ORF">Tco_1005865</name>
</gene>
<protein>
    <submittedName>
        <fullName evidence="6">DExH-box ATP-dependent RNA helicase DExH15 chloroplastic</fullName>
    </submittedName>
</protein>
<feature type="domain" description="Helicase ATP-binding" evidence="5">
    <location>
        <begin position="4"/>
        <end position="108"/>
    </location>
</feature>
<dbReference type="PANTHER" id="PTHR12131">
    <property type="entry name" value="ATP-DEPENDENT RNA AND DNA HELICASE"/>
    <property type="match status" value="1"/>
</dbReference>
<dbReference type="PROSITE" id="PS51192">
    <property type="entry name" value="HELICASE_ATP_BIND_1"/>
    <property type="match status" value="1"/>
</dbReference>
<evidence type="ECO:0000256" key="4">
    <source>
        <dbReference type="ARBA" id="ARBA00022840"/>
    </source>
</evidence>
<dbReference type="SUPFAM" id="SSF52540">
    <property type="entry name" value="P-loop containing nucleoside triphosphate hydrolases"/>
    <property type="match status" value="1"/>
</dbReference>
<keyword evidence="1" id="KW-0547">Nucleotide-binding</keyword>
<comment type="caution">
    <text evidence="6">The sequence shown here is derived from an EMBL/GenBank/DDBJ whole genome shotgun (WGS) entry which is preliminary data.</text>
</comment>
<feature type="non-terminal residue" evidence="6">
    <location>
        <position position="1"/>
    </location>
</feature>
<evidence type="ECO:0000256" key="2">
    <source>
        <dbReference type="ARBA" id="ARBA00022801"/>
    </source>
</evidence>